<name>A0A9N9ENR4_9GLOM</name>
<accession>A0A9N9ENR4</accession>
<evidence type="ECO:0000256" key="1">
    <source>
        <dbReference type="SAM" id="Phobius"/>
    </source>
</evidence>
<feature type="transmembrane region" description="Helical" evidence="1">
    <location>
        <begin position="29"/>
        <end position="50"/>
    </location>
</feature>
<gene>
    <name evidence="2" type="ORF">RFULGI_LOCUS9857</name>
</gene>
<keyword evidence="1" id="KW-0472">Membrane</keyword>
<comment type="caution">
    <text evidence="2">The sequence shown here is derived from an EMBL/GenBank/DDBJ whole genome shotgun (WGS) entry which is preliminary data.</text>
</comment>
<organism evidence="2 3">
    <name type="scientific">Racocetra fulgida</name>
    <dbReference type="NCBI Taxonomy" id="60492"/>
    <lineage>
        <taxon>Eukaryota</taxon>
        <taxon>Fungi</taxon>
        <taxon>Fungi incertae sedis</taxon>
        <taxon>Mucoromycota</taxon>
        <taxon>Glomeromycotina</taxon>
        <taxon>Glomeromycetes</taxon>
        <taxon>Diversisporales</taxon>
        <taxon>Gigasporaceae</taxon>
        <taxon>Racocetra</taxon>
    </lineage>
</organism>
<reference evidence="2" key="1">
    <citation type="submission" date="2021-06" db="EMBL/GenBank/DDBJ databases">
        <authorList>
            <person name="Kallberg Y."/>
            <person name="Tangrot J."/>
            <person name="Rosling A."/>
        </authorList>
    </citation>
    <scope>NUCLEOTIDE SEQUENCE</scope>
    <source>
        <strain evidence="2">IN212</strain>
    </source>
</reference>
<dbReference type="EMBL" id="CAJVPZ010018417">
    <property type="protein sequence ID" value="CAG8687767.1"/>
    <property type="molecule type" value="Genomic_DNA"/>
</dbReference>
<sequence length="179" mass="20308">KYGIGNHDILTGGTAGQTIQKSVELDKMFTSFAIAGFGISPNLWGLFRIIPEKYVNNEKINAQEYAVEHWNDRIEFTLFQLTANMGGFLSVLSVIYLVLFGSRRINPWGIVQRHLLKVVPSTHSAMAETNDSQTQKRPSFEKTCILSTTANTDEPTIQQIKQELRDEMKSEIVKLREFL</sequence>
<feature type="transmembrane region" description="Helical" evidence="1">
    <location>
        <begin position="78"/>
        <end position="99"/>
    </location>
</feature>
<evidence type="ECO:0000313" key="3">
    <source>
        <dbReference type="Proteomes" id="UP000789396"/>
    </source>
</evidence>
<proteinExistence type="predicted"/>
<dbReference type="Proteomes" id="UP000789396">
    <property type="component" value="Unassembled WGS sequence"/>
</dbReference>
<protein>
    <submittedName>
        <fullName evidence="2">14446_t:CDS:1</fullName>
    </submittedName>
</protein>
<evidence type="ECO:0000313" key="2">
    <source>
        <dbReference type="EMBL" id="CAG8687767.1"/>
    </source>
</evidence>
<keyword evidence="1" id="KW-0812">Transmembrane</keyword>
<feature type="non-terminal residue" evidence="2">
    <location>
        <position position="179"/>
    </location>
</feature>
<dbReference type="OrthoDB" id="5594682at2759"/>
<keyword evidence="3" id="KW-1185">Reference proteome</keyword>
<keyword evidence="1" id="KW-1133">Transmembrane helix</keyword>
<dbReference type="AlphaFoldDB" id="A0A9N9ENR4"/>
<feature type="non-terminal residue" evidence="2">
    <location>
        <position position="1"/>
    </location>
</feature>